<dbReference type="InterPro" id="IPR029044">
    <property type="entry name" value="Nucleotide-diphossugar_trans"/>
</dbReference>
<dbReference type="KEGG" id="dmm:dnm_004560"/>
<organism evidence="2 3">
    <name type="scientific">Desulfonema magnum</name>
    <dbReference type="NCBI Taxonomy" id="45655"/>
    <lineage>
        <taxon>Bacteria</taxon>
        <taxon>Pseudomonadati</taxon>
        <taxon>Thermodesulfobacteriota</taxon>
        <taxon>Desulfobacteria</taxon>
        <taxon>Desulfobacterales</taxon>
        <taxon>Desulfococcaceae</taxon>
        <taxon>Desulfonema</taxon>
    </lineage>
</organism>
<reference evidence="2" key="1">
    <citation type="journal article" date="2021" name="Microb. Physiol.">
        <title>Proteogenomic Insights into the Physiology of Marine, Sulfate-Reducing, Filamentous Desulfonema limicola and Desulfonema magnum.</title>
        <authorList>
            <person name="Schnaars V."/>
            <person name="Wohlbrand L."/>
            <person name="Scheve S."/>
            <person name="Hinrichs C."/>
            <person name="Reinhardt R."/>
            <person name="Rabus R."/>
        </authorList>
    </citation>
    <scope>NUCLEOTIDE SEQUENCE</scope>
    <source>
        <strain evidence="2">4be13</strain>
    </source>
</reference>
<dbReference type="InterPro" id="IPR001173">
    <property type="entry name" value="Glyco_trans_2-like"/>
</dbReference>
<gene>
    <name evidence="2" type="ORF">dnm_004560</name>
</gene>
<dbReference type="PANTHER" id="PTHR43685">
    <property type="entry name" value="GLYCOSYLTRANSFERASE"/>
    <property type="match status" value="1"/>
</dbReference>
<dbReference type="PANTHER" id="PTHR43685:SF2">
    <property type="entry name" value="GLYCOSYLTRANSFERASE 2-LIKE DOMAIN-CONTAINING PROTEIN"/>
    <property type="match status" value="1"/>
</dbReference>
<dbReference type="InterPro" id="IPR050834">
    <property type="entry name" value="Glycosyltransf_2"/>
</dbReference>
<evidence type="ECO:0000313" key="2">
    <source>
        <dbReference type="EMBL" id="QTA84460.1"/>
    </source>
</evidence>
<sequence length="425" mass="49139">MRNIHFLIQQFYNKQVWHGVNAETNFRGKLSQWLLRCFRLENAILNVNETDTQRILRDFPEVDIPNTFLPENNRQDSCAKVILNRQQDSEALFLQSVFNAQNGHHLPIAPQPPAFSIIIPFYAHLDYLKICLESVALSVRHVPEIPVEILIINDDPNVSEQVLASLIPDNLRKMLRIIDNEKNLGICESLNRAVEAAHYHWLVHLDCDDMLVEKSLRILTSRIKKYPSVRYISSRMLDVDENGGLLRCRLRSENSSHLISHGMVAGHLKAIRKDLFQDIGGYFKIYEGCQDYEFALRASLFEPLLFLPDYLYKYRWHGKTQSVSKAKRQMETTNRIVETYLLTGLFLSASGRDIPIFPDFEGEYASDWQQGFFANMSESHNRPRISVTVRSPFNKMNRRLFIIRLARLMADLSGLADASATHLTF</sequence>
<dbReference type="Proteomes" id="UP000663722">
    <property type="component" value="Chromosome"/>
</dbReference>
<dbReference type="EMBL" id="CP061800">
    <property type="protein sequence ID" value="QTA84460.1"/>
    <property type="molecule type" value="Genomic_DNA"/>
</dbReference>
<proteinExistence type="predicted"/>
<keyword evidence="3" id="KW-1185">Reference proteome</keyword>
<dbReference type="Pfam" id="PF00535">
    <property type="entry name" value="Glycos_transf_2"/>
    <property type="match status" value="1"/>
</dbReference>
<accession>A0A975BG56</accession>
<dbReference type="Gene3D" id="3.90.550.10">
    <property type="entry name" value="Spore Coat Polysaccharide Biosynthesis Protein SpsA, Chain A"/>
    <property type="match status" value="1"/>
</dbReference>
<keyword evidence="2" id="KW-0808">Transferase</keyword>
<evidence type="ECO:0000313" key="3">
    <source>
        <dbReference type="Proteomes" id="UP000663722"/>
    </source>
</evidence>
<protein>
    <submittedName>
        <fullName evidence="2">Glycosyl transferase, family II</fullName>
    </submittedName>
</protein>
<name>A0A975BG56_9BACT</name>
<dbReference type="AlphaFoldDB" id="A0A975BG56"/>
<feature type="domain" description="Glycosyltransferase 2-like" evidence="1">
    <location>
        <begin position="116"/>
        <end position="279"/>
    </location>
</feature>
<evidence type="ECO:0000259" key="1">
    <source>
        <dbReference type="Pfam" id="PF00535"/>
    </source>
</evidence>
<dbReference type="SUPFAM" id="SSF53448">
    <property type="entry name" value="Nucleotide-diphospho-sugar transferases"/>
    <property type="match status" value="1"/>
</dbReference>
<dbReference type="GO" id="GO:0016740">
    <property type="term" value="F:transferase activity"/>
    <property type="evidence" value="ECO:0007669"/>
    <property type="project" value="UniProtKB-KW"/>
</dbReference>